<sequence length="388" mass="43231">MARSNLFGRRIHISGSIAKELEVASGADVEHAQAFVAGLVKELIKRGANFVVPVDAQPVRDVDGQPICFDWLIWETIQANILSRPAGVSGHMVVAVQHHKTENQIPEKYRPLWERLRSSDLVKVDNASFWNMASKRMEAQAHWGDILIPVGGTEGVLFLTNLYHDVGKHIVPVNLPISAESTGARKVFSFGLGRHNTKHLFRTTGIMDPHGWINRINFTPSKDVAGMVADFVDLLEALERPRAFAVRLLNPEHVDYAAVQDFFDVVVKPVFEDELGFRLVVVDGRQAVEHSRVDADIFGKLHRSQVVIADITGSRPNCFLELGYALGRTLPTIVTAMAGSQLPFDITTFSGYHWKTSGSADERRRALLEHWRSVESRPPIVDTEPLIS</sequence>
<proteinExistence type="predicted"/>
<keyword evidence="3" id="KW-1185">Reference proteome</keyword>
<evidence type="ECO:0000313" key="2">
    <source>
        <dbReference type="EMBL" id="PDQ22007.1"/>
    </source>
</evidence>
<accession>A0A2A6FJ80</accession>
<dbReference type="Proteomes" id="UP000219182">
    <property type="component" value="Unassembled WGS sequence"/>
</dbReference>
<evidence type="ECO:0000259" key="1">
    <source>
        <dbReference type="Pfam" id="PF18178"/>
    </source>
</evidence>
<dbReference type="AlphaFoldDB" id="A0A2A6FJ80"/>
<dbReference type="InterPro" id="IPR041327">
    <property type="entry name" value="Cap17-like_N"/>
</dbReference>
<evidence type="ECO:0000313" key="3">
    <source>
        <dbReference type="Proteomes" id="UP000219182"/>
    </source>
</evidence>
<dbReference type="Pfam" id="PF18178">
    <property type="entry name" value="Cap17-like_N"/>
    <property type="match status" value="1"/>
</dbReference>
<feature type="domain" description="ATP nucleosidase Cap17-like N-terminal" evidence="1">
    <location>
        <begin position="6"/>
        <end position="235"/>
    </location>
</feature>
<organism evidence="2 3">
    <name type="scientific">Mesorhizobium sanjuanii</name>
    <dbReference type="NCBI Taxonomy" id="2037900"/>
    <lineage>
        <taxon>Bacteria</taxon>
        <taxon>Pseudomonadati</taxon>
        <taxon>Pseudomonadota</taxon>
        <taxon>Alphaproteobacteria</taxon>
        <taxon>Hyphomicrobiales</taxon>
        <taxon>Phyllobacteriaceae</taxon>
        <taxon>Mesorhizobium</taxon>
    </lineage>
</organism>
<dbReference type="RefSeq" id="WP_097572461.1">
    <property type="nucleotide sequence ID" value="NZ_NWQG01000030.1"/>
</dbReference>
<protein>
    <recommendedName>
        <fullName evidence="1">ATP nucleosidase Cap17-like N-terminal domain-containing protein</fullName>
    </recommendedName>
</protein>
<reference evidence="2 3" key="1">
    <citation type="submission" date="2017-09" db="EMBL/GenBank/DDBJ databases">
        <title>Mesorhizobum sanjuanii sp. nov. isolated from nodules of Lotus tenuis in saline-alkaline lowlands of Flooding Pampa.</title>
        <authorList>
            <person name="Sannazzaro A.I."/>
            <person name="Torres Tejerizo G.A."/>
            <person name="Fontana F."/>
            <person name="Cumpa Velazquez L.M."/>
            <person name="Hansen L."/>
            <person name="Pistorio M."/>
            <person name="Estrella M.J."/>
        </authorList>
    </citation>
    <scope>NUCLEOTIDE SEQUENCE [LARGE SCALE GENOMIC DNA]</scope>
    <source>
        <strain evidence="2 3">BSA136</strain>
    </source>
</reference>
<name>A0A2A6FJ80_9HYPH</name>
<gene>
    <name evidence="2" type="ORF">CN311_06200</name>
</gene>
<comment type="caution">
    <text evidence="2">The sequence shown here is derived from an EMBL/GenBank/DDBJ whole genome shotgun (WGS) entry which is preliminary data.</text>
</comment>
<dbReference type="EMBL" id="NWQG01000030">
    <property type="protein sequence ID" value="PDQ22007.1"/>
    <property type="molecule type" value="Genomic_DNA"/>
</dbReference>